<dbReference type="InterPro" id="IPR018164">
    <property type="entry name" value="Ala-tRNA-synth_IIc_N"/>
</dbReference>
<keyword evidence="5" id="KW-0547">Nucleotide-binding</keyword>
<evidence type="ECO:0000256" key="5">
    <source>
        <dbReference type="ARBA" id="ARBA00022741"/>
    </source>
</evidence>
<dbReference type="InterPro" id="IPR050058">
    <property type="entry name" value="Ala-tRNA_ligase"/>
</dbReference>
<evidence type="ECO:0000259" key="10">
    <source>
        <dbReference type="PROSITE" id="PS50860"/>
    </source>
</evidence>
<evidence type="ECO:0000256" key="9">
    <source>
        <dbReference type="ARBA" id="ARBA00023146"/>
    </source>
</evidence>
<dbReference type="EC" id="6.1.1.7" evidence="2"/>
<keyword evidence="4" id="KW-0436">Ligase</keyword>
<keyword evidence="7" id="KW-0694">RNA-binding</keyword>
<dbReference type="PROSITE" id="PS50860">
    <property type="entry name" value="AA_TRNA_LIGASE_II_ALA"/>
    <property type="match status" value="1"/>
</dbReference>
<evidence type="ECO:0000313" key="12">
    <source>
        <dbReference type="Proteomes" id="UP001549257"/>
    </source>
</evidence>
<evidence type="ECO:0000256" key="6">
    <source>
        <dbReference type="ARBA" id="ARBA00022840"/>
    </source>
</evidence>
<dbReference type="PRINTS" id="PR00980">
    <property type="entry name" value="TRNASYNTHALA"/>
</dbReference>
<dbReference type="SUPFAM" id="SSF55681">
    <property type="entry name" value="Class II aaRS and biotin synthetases"/>
    <property type="match status" value="1"/>
</dbReference>
<proteinExistence type="inferred from homology"/>
<evidence type="ECO:0000256" key="2">
    <source>
        <dbReference type="ARBA" id="ARBA00013168"/>
    </source>
</evidence>
<evidence type="ECO:0000256" key="4">
    <source>
        <dbReference type="ARBA" id="ARBA00022598"/>
    </source>
</evidence>
<evidence type="ECO:0000313" key="11">
    <source>
        <dbReference type="EMBL" id="MET4581009.1"/>
    </source>
</evidence>
<dbReference type="PANTHER" id="PTHR11777">
    <property type="entry name" value="ALANYL-TRNA SYNTHETASE"/>
    <property type="match status" value="1"/>
</dbReference>
<comment type="caution">
    <text evidence="11">The sequence shown here is derived from an EMBL/GenBank/DDBJ whole genome shotgun (WGS) entry which is preliminary data.</text>
</comment>
<dbReference type="SUPFAM" id="SSF101353">
    <property type="entry name" value="Putative anticodon-binding domain of alanyl-tRNA synthetase (AlaRS)"/>
    <property type="match status" value="1"/>
</dbReference>
<reference evidence="11 12" key="1">
    <citation type="submission" date="2024-06" db="EMBL/GenBank/DDBJ databases">
        <title>Sorghum-associated microbial communities from plants grown in Nebraska, USA.</title>
        <authorList>
            <person name="Schachtman D."/>
        </authorList>
    </citation>
    <scope>NUCLEOTIDE SEQUENCE [LARGE SCALE GENOMIC DNA]</scope>
    <source>
        <strain evidence="11 12">2857</strain>
    </source>
</reference>
<organism evidence="11 12">
    <name type="scientific">Conyzicola nivalis</name>
    <dbReference type="NCBI Taxonomy" id="1477021"/>
    <lineage>
        <taxon>Bacteria</taxon>
        <taxon>Bacillati</taxon>
        <taxon>Actinomycetota</taxon>
        <taxon>Actinomycetes</taxon>
        <taxon>Micrococcales</taxon>
        <taxon>Microbacteriaceae</taxon>
        <taxon>Conyzicola</taxon>
    </lineage>
</organism>
<dbReference type="InterPro" id="IPR002318">
    <property type="entry name" value="Ala-tRNA-lgiase_IIc"/>
</dbReference>
<dbReference type="InterPro" id="IPR045864">
    <property type="entry name" value="aa-tRNA-synth_II/BPL/LPL"/>
</dbReference>
<dbReference type="Proteomes" id="UP001549257">
    <property type="component" value="Unassembled WGS sequence"/>
</dbReference>
<dbReference type="Gene3D" id="3.30.930.10">
    <property type="entry name" value="Bira Bifunctional Protein, Domain 2"/>
    <property type="match status" value="1"/>
</dbReference>
<dbReference type="EMBL" id="JBEPSJ010000001">
    <property type="protein sequence ID" value="MET4581009.1"/>
    <property type="molecule type" value="Genomic_DNA"/>
</dbReference>
<feature type="domain" description="Alanyl-transfer RNA synthetases family profile" evidence="10">
    <location>
        <begin position="1"/>
        <end position="303"/>
    </location>
</feature>
<evidence type="ECO:0000256" key="1">
    <source>
        <dbReference type="ARBA" id="ARBA00008226"/>
    </source>
</evidence>
<name>A0ABV2QIY9_9MICO</name>
<dbReference type="PANTHER" id="PTHR11777:SF9">
    <property type="entry name" value="ALANINE--TRNA LIGASE, CYTOPLASMIC"/>
    <property type="match status" value="1"/>
</dbReference>
<dbReference type="Pfam" id="PF01411">
    <property type="entry name" value="tRNA-synt_2c"/>
    <property type="match status" value="1"/>
</dbReference>
<keyword evidence="9" id="KW-0030">Aminoacyl-tRNA synthetase</keyword>
<evidence type="ECO:0000256" key="3">
    <source>
        <dbReference type="ARBA" id="ARBA00022555"/>
    </source>
</evidence>
<dbReference type="InterPro" id="IPR018162">
    <property type="entry name" value="Ala-tRNA-ligase_IIc_anticod-bd"/>
</dbReference>
<evidence type="ECO:0000256" key="8">
    <source>
        <dbReference type="ARBA" id="ARBA00022917"/>
    </source>
</evidence>
<gene>
    <name evidence="11" type="ORF">ABIE21_000499</name>
</gene>
<dbReference type="InterPro" id="IPR018165">
    <property type="entry name" value="Ala-tRNA-synth_IIc_core"/>
</dbReference>
<keyword evidence="3" id="KW-0820">tRNA-binding</keyword>
<protein>
    <recommendedName>
        <fullName evidence="2">alanine--tRNA ligase</fullName>
        <ecNumber evidence="2">6.1.1.7</ecNumber>
    </recommendedName>
</protein>
<keyword evidence="6" id="KW-0067">ATP-binding</keyword>
<keyword evidence="12" id="KW-1185">Reference proteome</keyword>
<accession>A0ABV2QIY9</accession>
<keyword evidence="8" id="KW-0648">Protein biosynthesis</keyword>
<sequence length="303" mass="33620">MGNERIFFYDADENWWSRGGNLSSTPIGDPCGPDSEVFYDFGPHHHDPSYGLAHPASDGGRFLEIGNQVFMQYRRDEDGTFSPLKRRIVDFGGGLERIAAAALGVPDVYAVSVLAPLLEVVEVLSGTAYAAAPGHMRVIVDHVRGAYFLAVDGVIPANKERGYVMRRLIRRSITTARTIGLQEEFFAPLVAELGSIYARAYPETVERGGEILATLLREEKAFRRTLDGGLRALTQFEGRTLTGADIFMLSDTFGFPQEITIEESEKLNIAVSKDWELVYRRALQEQRERSRASSKLGADSVPQ</sequence>
<comment type="similarity">
    <text evidence="1">Belongs to the class-II aminoacyl-tRNA synthetase family.</text>
</comment>
<evidence type="ECO:0000256" key="7">
    <source>
        <dbReference type="ARBA" id="ARBA00022884"/>
    </source>
</evidence>